<evidence type="ECO:0000313" key="1">
    <source>
        <dbReference type="EMBL" id="CAE7536726.1"/>
    </source>
</evidence>
<dbReference type="OrthoDB" id="448477at2759"/>
<evidence type="ECO:0000313" key="2">
    <source>
        <dbReference type="Proteomes" id="UP000604046"/>
    </source>
</evidence>
<gene>
    <name evidence="1" type="primary">GIP</name>
    <name evidence="1" type="ORF">SNAT2548_LOCUS30081</name>
</gene>
<comment type="caution">
    <text evidence="1">The sequence shown here is derived from an EMBL/GenBank/DDBJ whole genome shotgun (WGS) entry which is preliminary data.</text>
</comment>
<keyword evidence="2" id="KW-1185">Reference proteome</keyword>
<name>A0A812TTY8_9DINO</name>
<organism evidence="1 2">
    <name type="scientific">Symbiodinium natans</name>
    <dbReference type="NCBI Taxonomy" id="878477"/>
    <lineage>
        <taxon>Eukaryota</taxon>
        <taxon>Sar</taxon>
        <taxon>Alveolata</taxon>
        <taxon>Dinophyceae</taxon>
        <taxon>Suessiales</taxon>
        <taxon>Symbiodiniaceae</taxon>
        <taxon>Symbiodinium</taxon>
    </lineage>
</organism>
<dbReference type="EMBL" id="CAJNDS010002590">
    <property type="protein sequence ID" value="CAE7536726.1"/>
    <property type="molecule type" value="Genomic_DNA"/>
</dbReference>
<sequence>MPAMATEAARCEELCKSTPCDGEAEAAMALARVMLPKSLAHLDTRHPNQCGIAATVLRLLRCTSIQRCGHLWFLLTLVVGKKTPRPSFLELRRQEVWLSLEQNMTGRLSTIRSAELRRKLQSCEIPARHWSFGHNVTDLHGIESESTFMLYGDSTEYFQKANVEPFARHLECYAKARGMRFVVNTDGLPIHNTVLHSIGASADKDSGWYFSIREEVPQGTADAFASLIWRTLAASELHLLPRVADHSPSLHVNWREPLVWGKIWVMEDELRRMKDGAFLVFWDSDVTIRPDSWHRGIVELLLNRSASRPYGEEIGHVFVADTFPGSECVNSGFTAFRNTEFSRFLLSLWKEKISWAATWNQGSLAETILEIVGLEAHHRTKGRLKYRHTCLPLMLPDMTGVMSYRSYCDCWHKELERLAGRYRQRKSRIVSFVDPEAVAVNFVAHNLFVHHDNNLKGMRLVTWPTKWTTQWLPESTNKSSWRLQKPLTPLAVHWAGIGSGRLKLMREYLRNFGLSIQGCPQSSKEWSDFGSGARQLRCCERFLQTLAEEPETKLEPWSAGDIGCHEWSPVRREDCAKIFGAAWQEMLSALEASQHGQEEQRSD</sequence>
<protein>
    <submittedName>
        <fullName evidence="1">GIP protein</fullName>
    </submittedName>
</protein>
<accession>A0A812TTY8</accession>
<proteinExistence type="predicted"/>
<dbReference type="AlphaFoldDB" id="A0A812TTY8"/>
<dbReference type="Proteomes" id="UP000604046">
    <property type="component" value="Unassembled WGS sequence"/>
</dbReference>
<reference evidence="1" key="1">
    <citation type="submission" date="2021-02" db="EMBL/GenBank/DDBJ databases">
        <authorList>
            <person name="Dougan E. K."/>
            <person name="Rhodes N."/>
            <person name="Thang M."/>
            <person name="Chan C."/>
        </authorList>
    </citation>
    <scope>NUCLEOTIDE SEQUENCE</scope>
</reference>